<dbReference type="Pfam" id="PF17126">
    <property type="entry name" value="RsmF_methylt_CI"/>
    <property type="match status" value="1"/>
</dbReference>
<dbReference type="GO" id="GO:0001510">
    <property type="term" value="P:RNA methylation"/>
    <property type="evidence" value="ECO:0007669"/>
    <property type="project" value="InterPro"/>
</dbReference>
<dbReference type="Gene3D" id="2.30.130.60">
    <property type="match status" value="1"/>
</dbReference>
<accession>A0A1M6S366</accession>
<sequence>MNLPKAFEEKMQSLLKGEYDQYINCYEEKRWYGLRVNTKKISVERFLEIAPWPLEPIPWIDNGFYYDGDTVQPAKHPYYFAGLYYLQEPSAMTPASRLPVEPGDKVLDVCAAPGGKATELGARLRGEGVLVANDISSSRAKGLLKNMELFGINNMLVLSEEPGKLMEYFPEYFDKILIDAPCSGEGMFRKDRKMVKAWEEHGPEFFSKIQRGIILQAAAMLKPGGMMLYSTCTFDPTENEQTIEYLLQQHPEFHICQLEGYEGFAQGMPEVTESGEETLKNTVRIWPHRMKGEGHFLALLRKGEEEAREIRSVKTGSVKVAEELTQFFRAVSWEMDWNRLDIHGERVYYMPEELPEMKGIRFLRTGLLLGELKKKRFEPSQAFAMCLKKDEYMYTISLPLEDDRVIKYLKGETIDVDDLTGPKEKGWYLICVDDFPLGWGKLNGGSVKNKYLPGWRWQS</sequence>
<dbReference type="PRINTS" id="PR02008">
    <property type="entry name" value="RCMTFAMILY"/>
</dbReference>
<feature type="binding site" evidence="7">
    <location>
        <begin position="110"/>
        <end position="116"/>
    </location>
    <ligand>
        <name>S-adenosyl-L-methionine</name>
        <dbReference type="ChEBI" id="CHEBI:59789"/>
    </ligand>
</feature>
<feature type="binding site" evidence="7">
    <location>
        <position position="179"/>
    </location>
    <ligand>
        <name>S-adenosyl-L-methionine</name>
        <dbReference type="ChEBI" id="CHEBI:59789"/>
    </ligand>
</feature>
<gene>
    <name evidence="9" type="ORF">SAMN02745243_02830</name>
</gene>
<dbReference type="InterPro" id="IPR049560">
    <property type="entry name" value="MeTrfase_RsmB-F_NOP2_cat"/>
</dbReference>
<evidence type="ECO:0000259" key="8">
    <source>
        <dbReference type="PROSITE" id="PS51686"/>
    </source>
</evidence>
<dbReference type="InterPro" id="IPR029063">
    <property type="entry name" value="SAM-dependent_MTases_sf"/>
</dbReference>
<dbReference type="InterPro" id="IPR018314">
    <property type="entry name" value="RsmB/NOL1/NOP2-like_CS"/>
</dbReference>
<keyword evidence="10" id="KW-1185">Reference proteome</keyword>
<dbReference type="Pfam" id="PF13636">
    <property type="entry name" value="Methyltranf_PUA"/>
    <property type="match status" value="1"/>
</dbReference>
<dbReference type="PROSITE" id="PS51686">
    <property type="entry name" value="SAM_MT_RSMB_NOP"/>
    <property type="match status" value="1"/>
</dbReference>
<evidence type="ECO:0000256" key="4">
    <source>
        <dbReference type="ARBA" id="ARBA00022679"/>
    </source>
</evidence>
<evidence type="ECO:0000256" key="2">
    <source>
        <dbReference type="ARBA" id="ARBA00022490"/>
    </source>
</evidence>
<dbReference type="PROSITE" id="PS01153">
    <property type="entry name" value="NOL1_NOP2_SUN"/>
    <property type="match status" value="1"/>
</dbReference>
<evidence type="ECO:0000256" key="1">
    <source>
        <dbReference type="ARBA" id="ARBA00007494"/>
    </source>
</evidence>
<comment type="similarity">
    <text evidence="1 7">Belongs to the class I-like SAM-binding methyltransferase superfamily. RsmB/NOP family.</text>
</comment>
<dbReference type="GO" id="GO:0006396">
    <property type="term" value="P:RNA processing"/>
    <property type="evidence" value="ECO:0007669"/>
    <property type="project" value="InterPro"/>
</dbReference>
<dbReference type="NCBIfam" id="TIGR00446">
    <property type="entry name" value="nop2p"/>
    <property type="match status" value="1"/>
</dbReference>
<dbReference type="PANTHER" id="PTHR22807:SF30">
    <property type="entry name" value="28S RRNA (CYTOSINE(4447)-C(5))-METHYLTRANSFERASE-RELATED"/>
    <property type="match status" value="1"/>
</dbReference>
<keyword evidence="2" id="KW-0963">Cytoplasm</keyword>
<feature type="active site" description="Nucleophile" evidence="7">
    <location>
        <position position="232"/>
    </location>
</feature>
<dbReference type="Gene3D" id="3.40.50.150">
    <property type="entry name" value="Vaccinia Virus protein VP39"/>
    <property type="match status" value="1"/>
</dbReference>
<dbReference type="InterPro" id="IPR023267">
    <property type="entry name" value="RCMT"/>
</dbReference>
<evidence type="ECO:0000256" key="3">
    <source>
        <dbReference type="ARBA" id="ARBA00022603"/>
    </source>
</evidence>
<keyword evidence="6 7" id="KW-0694">RNA-binding</keyword>
<dbReference type="SUPFAM" id="SSF53335">
    <property type="entry name" value="S-adenosyl-L-methionine-dependent methyltransferases"/>
    <property type="match status" value="1"/>
</dbReference>
<proteinExistence type="inferred from homology"/>
<evidence type="ECO:0000256" key="7">
    <source>
        <dbReference type="PROSITE-ProRule" id="PRU01023"/>
    </source>
</evidence>
<evidence type="ECO:0000313" key="10">
    <source>
        <dbReference type="Proteomes" id="UP000184301"/>
    </source>
</evidence>
<dbReference type="InterPro" id="IPR011023">
    <property type="entry name" value="Nop2p"/>
</dbReference>
<feature type="domain" description="SAM-dependent MTase RsmB/NOP-type" evidence="8">
    <location>
        <begin position="22"/>
        <end position="303"/>
    </location>
</feature>
<dbReference type="EMBL" id="FQZY01000046">
    <property type="protein sequence ID" value="SHK38948.1"/>
    <property type="molecule type" value="Genomic_DNA"/>
</dbReference>
<keyword evidence="4 7" id="KW-0808">Transferase</keyword>
<dbReference type="GO" id="GO:0008757">
    <property type="term" value="F:S-adenosylmethionine-dependent methyltransferase activity"/>
    <property type="evidence" value="ECO:0007669"/>
    <property type="project" value="InterPro"/>
</dbReference>
<feature type="binding site" evidence="7">
    <location>
        <position position="134"/>
    </location>
    <ligand>
        <name>S-adenosyl-L-methionine</name>
        <dbReference type="ChEBI" id="CHEBI:59789"/>
    </ligand>
</feature>
<dbReference type="AlphaFoldDB" id="A0A1M6S366"/>
<dbReference type="InterPro" id="IPR031340">
    <property type="entry name" value="RsmF_methylt_CI"/>
</dbReference>
<evidence type="ECO:0000256" key="5">
    <source>
        <dbReference type="ARBA" id="ARBA00022691"/>
    </source>
</evidence>
<dbReference type="Gene3D" id="3.30.70.1170">
    <property type="entry name" value="Sun protein, domain 3"/>
    <property type="match status" value="1"/>
</dbReference>
<dbReference type="InterPro" id="IPR001678">
    <property type="entry name" value="MeTrfase_RsmB-F_NOP2_dom"/>
</dbReference>
<evidence type="ECO:0000313" key="9">
    <source>
        <dbReference type="EMBL" id="SHK38948.1"/>
    </source>
</evidence>
<protein>
    <submittedName>
        <fullName evidence="9">NOL1/NOP2/sun family putative RNA methylase</fullName>
    </submittedName>
</protein>
<dbReference type="PANTHER" id="PTHR22807">
    <property type="entry name" value="NOP2 YEAST -RELATED NOL1/NOP2/FMU SUN DOMAIN-CONTAINING"/>
    <property type="match status" value="1"/>
</dbReference>
<organism evidence="9 10">
    <name type="scientific">Hespellia stercorisuis DSM 15480</name>
    <dbReference type="NCBI Taxonomy" id="1121950"/>
    <lineage>
        <taxon>Bacteria</taxon>
        <taxon>Bacillati</taxon>
        <taxon>Bacillota</taxon>
        <taxon>Clostridia</taxon>
        <taxon>Lachnospirales</taxon>
        <taxon>Lachnospiraceae</taxon>
        <taxon>Hespellia</taxon>
    </lineage>
</organism>
<dbReference type="OrthoDB" id="9810297at2"/>
<keyword evidence="3 7" id="KW-0489">Methyltransferase</keyword>
<reference evidence="9 10" key="1">
    <citation type="submission" date="2016-11" db="EMBL/GenBank/DDBJ databases">
        <authorList>
            <person name="Jaros S."/>
            <person name="Januszkiewicz K."/>
            <person name="Wedrychowicz H."/>
        </authorList>
    </citation>
    <scope>NUCLEOTIDE SEQUENCE [LARGE SCALE GENOMIC DNA]</scope>
    <source>
        <strain evidence="9 10">DSM 15480</strain>
    </source>
</reference>
<dbReference type="InterPro" id="IPR027391">
    <property type="entry name" value="Nol1_Nop2_Fmu_2"/>
</dbReference>
<dbReference type="GO" id="GO:0003723">
    <property type="term" value="F:RNA binding"/>
    <property type="evidence" value="ECO:0007669"/>
    <property type="project" value="UniProtKB-UniRule"/>
</dbReference>
<dbReference type="GO" id="GO:0008173">
    <property type="term" value="F:RNA methyltransferase activity"/>
    <property type="evidence" value="ECO:0007669"/>
    <property type="project" value="InterPro"/>
</dbReference>
<dbReference type="RefSeq" id="WP_073111594.1">
    <property type="nucleotide sequence ID" value="NZ_FQZY01000046.1"/>
</dbReference>
<dbReference type="STRING" id="1121950.SAMN02745243_02830"/>
<comment type="caution">
    <text evidence="7">Lacks conserved residue(s) required for the propagation of feature annotation.</text>
</comment>
<dbReference type="CDD" id="cd21147">
    <property type="entry name" value="RsmF_methylt_CTD1"/>
    <property type="match status" value="1"/>
</dbReference>
<evidence type="ECO:0000256" key="6">
    <source>
        <dbReference type="ARBA" id="ARBA00022884"/>
    </source>
</evidence>
<dbReference type="Pfam" id="PF17125">
    <property type="entry name" value="Methyltr_RsmF_N"/>
    <property type="match status" value="1"/>
</dbReference>
<dbReference type="Pfam" id="PF01189">
    <property type="entry name" value="Methyltr_RsmB-F"/>
    <property type="match status" value="1"/>
</dbReference>
<dbReference type="Proteomes" id="UP000184301">
    <property type="component" value="Unassembled WGS sequence"/>
</dbReference>
<name>A0A1M6S366_9FIRM</name>
<dbReference type="CDD" id="cd02440">
    <property type="entry name" value="AdoMet_MTases"/>
    <property type="match status" value="1"/>
</dbReference>
<dbReference type="InterPro" id="IPR031341">
    <property type="entry name" value="Methyltr_RsmF_N"/>
</dbReference>
<keyword evidence="5 7" id="KW-0949">S-adenosyl-L-methionine</keyword>